<gene>
    <name evidence="1" type="ORF">DAT39_013978</name>
</gene>
<evidence type="ECO:0000313" key="2">
    <source>
        <dbReference type="Proteomes" id="UP000727407"/>
    </source>
</evidence>
<proteinExistence type="predicted"/>
<feature type="non-terminal residue" evidence="1">
    <location>
        <position position="1"/>
    </location>
</feature>
<accession>A0A8J4TF44</accession>
<organism evidence="1 2">
    <name type="scientific">Clarias magur</name>
    <name type="common">Asian catfish</name>
    <name type="synonym">Macropteronotus magur</name>
    <dbReference type="NCBI Taxonomy" id="1594786"/>
    <lineage>
        <taxon>Eukaryota</taxon>
        <taxon>Metazoa</taxon>
        <taxon>Chordata</taxon>
        <taxon>Craniata</taxon>
        <taxon>Vertebrata</taxon>
        <taxon>Euteleostomi</taxon>
        <taxon>Actinopterygii</taxon>
        <taxon>Neopterygii</taxon>
        <taxon>Teleostei</taxon>
        <taxon>Ostariophysi</taxon>
        <taxon>Siluriformes</taxon>
        <taxon>Clariidae</taxon>
        <taxon>Clarias</taxon>
    </lineage>
</organism>
<dbReference type="AlphaFoldDB" id="A0A8J4TF44"/>
<evidence type="ECO:0000313" key="1">
    <source>
        <dbReference type="EMBL" id="KAF5896306.1"/>
    </source>
</evidence>
<sequence>KLKWKVYKICIADQREAELMIDRDLVASIILLCNQEDKERQLVIILLLQRTSRSHMSSFANESCVNYDGKWV</sequence>
<keyword evidence="2" id="KW-1185">Reference proteome</keyword>
<protein>
    <submittedName>
        <fullName evidence="1">Uncharacterized protein</fullName>
    </submittedName>
</protein>
<reference evidence="1" key="1">
    <citation type="submission" date="2020-07" db="EMBL/GenBank/DDBJ databases">
        <title>Clarias magur genome sequencing, assembly and annotation.</title>
        <authorList>
            <person name="Kushwaha B."/>
            <person name="Kumar R."/>
            <person name="Das P."/>
            <person name="Joshi C.G."/>
            <person name="Kumar D."/>
            <person name="Nagpure N.S."/>
            <person name="Pandey M."/>
            <person name="Agarwal S."/>
            <person name="Srivastava S."/>
            <person name="Singh M."/>
            <person name="Sahoo L."/>
            <person name="Jayasankar P."/>
            <person name="Meher P.K."/>
            <person name="Koringa P.G."/>
            <person name="Iquebal M.A."/>
            <person name="Das S.P."/>
            <person name="Bit A."/>
            <person name="Patnaik S."/>
            <person name="Patel N."/>
            <person name="Shah T.M."/>
            <person name="Hinsu A."/>
            <person name="Jena J.K."/>
        </authorList>
    </citation>
    <scope>NUCLEOTIDE SEQUENCE</scope>
    <source>
        <strain evidence="1">CIFAMagur01</strain>
        <tissue evidence="1">Testis</tissue>
    </source>
</reference>
<comment type="caution">
    <text evidence="1">The sequence shown here is derived from an EMBL/GenBank/DDBJ whole genome shotgun (WGS) entry which is preliminary data.</text>
</comment>
<dbReference type="EMBL" id="QNUK01000281">
    <property type="protein sequence ID" value="KAF5896306.1"/>
    <property type="molecule type" value="Genomic_DNA"/>
</dbReference>
<dbReference type="Proteomes" id="UP000727407">
    <property type="component" value="Unassembled WGS sequence"/>
</dbReference>
<name>A0A8J4TF44_CLAMG</name>